<accession>A0A3L8T881</accession>
<proteinExistence type="predicted"/>
<name>A0A3L8T881_CHLGU</name>
<dbReference type="EMBL" id="QUSF01000002">
    <property type="protein sequence ID" value="RLW12258.1"/>
    <property type="molecule type" value="Genomic_DNA"/>
</dbReference>
<dbReference type="Proteomes" id="UP000276834">
    <property type="component" value="Unassembled WGS sequence"/>
</dbReference>
<evidence type="ECO:0000313" key="1">
    <source>
        <dbReference type="EMBL" id="RLW12258.1"/>
    </source>
</evidence>
<sequence>MKGSVVYGVEELYFDNNCPDKSPPSRYIPQSYKGYSGWAKRAKNLQGAHVMKGMSKHHIAFLSVHAAEGSESQPGVLLSPHINCLADPAYKTQIRRDSCLCTGDVLEEAAAFVEDETGATAASRASGGVVG</sequence>
<organism evidence="1 2">
    <name type="scientific">Chloebia gouldiae</name>
    <name type="common">Gouldian finch</name>
    <name type="synonym">Erythrura gouldiae</name>
    <dbReference type="NCBI Taxonomy" id="44316"/>
    <lineage>
        <taxon>Eukaryota</taxon>
        <taxon>Metazoa</taxon>
        <taxon>Chordata</taxon>
        <taxon>Craniata</taxon>
        <taxon>Vertebrata</taxon>
        <taxon>Euteleostomi</taxon>
        <taxon>Archelosauria</taxon>
        <taxon>Archosauria</taxon>
        <taxon>Dinosauria</taxon>
        <taxon>Saurischia</taxon>
        <taxon>Theropoda</taxon>
        <taxon>Coelurosauria</taxon>
        <taxon>Aves</taxon>
        <taxon>Neognathae</taxon>
        <taxon>Neoaves</taxon>
        <taxon>Telluraves</taxon>
        <taxon>Australaves</taxon>
        <taxon>Passeriformes</taxon>
        <taxon>Passeroidea</taxon>
        <taxon>Passeridae</taxon>
        <taxon>Chloebia</taxon>
    </lineage>
</organism>
<keyword evidence="2" id="KW-1185">Reference proteome</keyword>
<dbReference type="AlphaFoldDB" id="A0A3L8T881"/>
<comment type="caution">
    <text evidence="1">The sequence shown here is derived from an EMBL/GenBank/DDBJ whole genome shotgun (WGS) entry which is preliminary data.</text>
</comment>
<protein>
    <submittedName>
        <fullName evidence="1">Uncharacterized protein</fullName>
    </submittedName>
</protein>
<reference evidence="1 2" key="1">
    <citation type="journal article" date="2018" name="Proc. R. Soc. B">
        <title>A non-coding region near Follistatin controls head colour polymorphism in the Gouldian finch.</title>
        <authorList>
            <person name="Toomey M.B."/>
            <person name="Marques C.I."/>
            <person name="Andrade P."/>
            <person name="Araujo P.M."/>
            <person name="Sabatino S."/>
            <person name="Gazda M.A."/>
            <person name="Afonso S."/>
            <person name="Lopes R.J."/>
            <person name="Corbo J.C."/>
            <person name="Carneiro M."/>
        </authorList>
    </citation>
    <scope>NUCLEOTIDE SEQUENCE [LARGE SCALE GENOMIC DNA]</scope>
    <source>
        <strain evidence="1">Red01</strain>
        <tissue evidence="1">Muscle</tissue>
    </source>
</reference>
<evidence type="ECO:0000313" key="2">
    <source>
        <dbReference type="Proteomes" id="UP000276834"/>
    </source>
</evidence>
<gene>
    <name evidence="1" type="ORF">DV515_00000626</name>
</gene>